<dbReference type="Ensembl" id="ENSCINT00000003675.3">
    <property type="protein sequence ID" value="ENSCINP00000003675.3"/>
    <property type="gene ID" value="ENSCING00000001823.3"/>
</dbReference>
<reference evidence="3" key="2">
    <citation type="submission" date="2025-08" db="UniProtKB">
        <authorList>
            <consortium name="Ensembl"/>
        </authorList>
    </citation>
    <scope>IDENTIFICATION</scope>
</reference>
<name>F6WIY0_CIOIN</name>
<dbReference type="GO" id="GO:0008270">
    <property type="term" value="F:zinc ion binding"/>
    <property type="evidence" value="ECO:0007669"/>
    <property type="project" value="UniProtKB-KW"/>
</dbReference>
<dbReference type="InParanoid" id="F6WIY0"/>
<sequence>MTKKFGNGYFSKCCGIVTDQRNGKIIVTDIEKRCVSIHAADGGLERIFRGGASAAELVHSRSVMGAAGISSDHDLRLQTPYFTCVDPRNGNIIVSDWASNDVKIFDQDGGFLACIFSCSKAQQSAPFSPGPVDTFCNPAGVCCDGQGNIFVADHGRHRVVMFDNNWQFEKFVATSLDGIQNPWSVVVSENRQLFLSEYWSRTIKLFAY</sequence>
<keyword evidence="4" id="KW-1185">Reference proteome</keyword>
<dbReference type="Gene3D" id="2.120.10.30">
    <property type="entry name" value="TolB, C-terminal domain"/>
    <property type="match status" value="1"/>
</dbReference>
<feature type="repeat" description="NHL" evidence="2">
    <location>
        <begin position="84"/>
        <end position="108"/>
    </location>
</feature>
<reference evidence="3" key="3">
    <citation type="submission" date="2025-09" db="UniProtKB">
        <authorList>
            <consortium name="Ensembl"/>
        </authorList>
    </citation>
    <scope>IDENTIFICATION</scope>
</reference>
<dbReference type="InterPro" id="IPR011042">
    <property type="entry name" value="6-blade_b-propeller_TolB-like"/>
</dbReference>
<evidence type="ECO:0000256" key="2">
    <source>
        <dbReference type="PROSITE-ProRule" id="PRU00504"/>
    </source>
</evidence>
<dbReference type="Pfam" id="PF01436">
    <property type="entry name" value="NHL"/>
    <property type="match status" value="1"/>
</dbReference>
<dbReference type="GeneTree" id="ENSGT00940000159099"/>
<evidence type="ECO:0008006" key="5">
    <source>
        <dbReference type="Google" id="ProtNLM"/>
    </source>
</evidence>
<proteinExistence type="predicted"/>
<dbReference type="HOGENOM" id="CLU_007742_3_2_1"/>
<keyword evidence="1" id="KW-0677">Repeat</keyword>
<dbReference type="SUPFAM" id="SSF101898">
    <property type="entry name" value="NHL repeat"/>
    <property type="match status" value="1"/>
</dbReference>
<organism evidence="3 4">
    <name type="scientific">Ciona intestinalis</name>
    <name type="common">Transparent sea squirt</name>
    <name type="synonym">Ascidia intestinalis</name>
    <dbReference type="NCBI Taxonomy" id="7719"/>
    <lineage>
        <taxon>Eukaryota</taxon>
        <taxon>Metazoa</taxon>
        <taxon>Chordata</taxon>
        <taxon>Tunicata</taxon>
        <taxon>Ascidiacea</taxon>
        <taxon>Phlebobranchia</taxon>
        <taxon>Cionidae</taxon>
        <taxon>Ciona</taxon>
    </lineage>
</organism>
<reference evidence="4" key="1">
    <citation type="journal article" date="2002" name="Science">
        <title>The draft genome of Ciona intestinalis: insights into chordate and vertebrate origins.</title>
        <authorList>
            <person name="Dehal P."/>
            <person name="Satou Y."/>
            <person name="Campbell R.K."/>
            <person name="Chapman J."/>
            <person name="Degnan B."/>
            <person name="De Tomaso A."/>
            <person name="Davidson B."/>
            <person name="Di Gregorio A."/>
            <person name="Gelpke M."/>
            <person name="Goodstein D.M."/>
            <person name="Harafuji N."/>
            <person name="Hastings K.E."/>
            <person name="Ho I."/>
            <person name="Hotta K."/>
            <person name="Huang W."/>
            <person name="Kawashima T."/>
            <person name="Lemaire P."/>
            <person name="Martinez D."/>
            <person name="Meinertzhagen I.A."/>
            <person name="Necula S."/>
            <person name="Nonaka M."/>
            <person name="Putnam N."/>
            <person name="Rash S."/>
            <person name="Saiga H."/>
            <person name="Satake M."/>
            <person name="Terry A."/>
            <person name="Yamada L."/>
            <person name="Wang H.G."/>
            <person name="Awazu S."/>
            <person name="Azumi K."/>
            <person name="Boore J."/>
            <person name="Branno M."/>
            <person name="Chin-Bow S."/>
            <person name="DeSantis R."/>
            <person name="Doyle S."/>
            <person name="Francino P."/>
            <person name="Keys D.N."/>
            <person name="Haga S."/>
            <person name="Hayashi H."/>
            <person name="Hino K."/>
            <person name="Imai K.S."/>
            <person name="Inaba K."/>
            <person name="Kano S."/>
            <person name="Kobayashi K."/>
            <person name="Kobayashi M."/>
            <person name="Lee B.I."/>
            <person name="Makabe K.W."/>
            <person name="Manohar C."/>
            <person name="Matassi G."/>
            <person name="Medina M."/>
            <person name="Mochizuki Y."/>
            <person name="Mount S."/>
            <person name="Morishita T."/>
            <person name="Miura S."/>
            <person name="Nakayama A."/>
            <person name="Nishizaka S."/>
            <person name="Nomoto H."/>
            <person name="Ohta F."/>
            <person name="Oishi K."/>
            <person name="Rigoutsos I."/>
            <person name="Sano M."/>
            <person name="Sasaki A."/>
            <person name="Sasakura Y."/>
            <person name="Shoguchi E."/>
            <person name="Shin-i T."/>
            <person name="Spagnuolo A."/>
            <person name="Stainier D."/>
            <person name="Suzuki M.M."/>
            <person name="Tassy O."/>
            <person name="Takatori N."/>
            <person name="Tokuoka M."/>
            <person name="Yagi K."/>
            <person name="Yoshizaki F."/>
            <person name="Wada S."/>
            <person name="Zhang C."/>
            <person name="Hyatt P.D."/>
            <person name="Larimer F."/>
            <person name="Detter C."/>
            <person name="Doggett N."/>
            <person name="Glavina T."/>
            <person name="Hawkins T."/>
            <person name="Richardson P."/>
            <person name="Lucas S."/>
            <person name="Kohara Y."/>
            <person name="Levine M."/>
            <person name="Satoh N."/>
            <person name="Rokhsar D.S."/>
        </authorList>
    </citation>
    <scope>NUCLEOTIDE SEQUENCE [LARGE SCALE GENOMIC DNA]</scope>
</reference>
<dbReference type="PANTHER" id="PTHR24104">
    <property type="entry name" value="E3 UBIQUITIN-PROTEIN LIGASE NHLRC1-RELATED"/>
    <property type="match status" value="1"/>
</dbReference>
<dbReference type="AlphaFoldDB" id="F6WIY0"/>
<dbReference type="PROSITE" id="PS51125">
    <property type="entry name" value="NHL"/>
    <property type="match status" value="2"/>
</dbReference>
<feature type="repeat" description="NHL" evidence="2">
    <location>
        <begin position="128"/>
        <end position="165"/>
    </location>
</feature>
<dbReference type="InterPro" id="IPR050952">
    <property type="entry name" value="TRIM-NHL_E3_ligases"/>
</dbReference>
<protein>
    <recommendedName>
        <fullName evidence="5">SMP-30/Gluconolactonase/LRE-like region domain-containing protein</fullName>
    </recommendedName>
</protein>
<dbReference type="InterPro" id="IPR001258">
    <property type="entry name" value="NHL_repeat"/>
</dbReference>
<accession>F6WIY0</accession>
<dbReference type="PANTHER" id="PTHR24104:SF25">
    <property type="entry name" value="PROTEIN LIN-41"/>
    <property type="match status" value="1"/>
</dbReference>
<evidence type="ECO:0000313" key="4">
    <source>
        <dbReference type="Proteomes" id="UP000008144"/>
    </source>
</evidence>
<evidence type="ECO:0000313" key="3">
    <source>
        <dbReference type="Ensembl" id="ENSCINP00000003675.3"/>
    </source>
</evidence>
<evidence type="ECO:0000256" key="1">
    <source>
        <dbReference type="ARBA" id="ARBA00022737"/>
    </source>
</evidence>
<dbReference type="Proteomes" id="UP000008144">
    <property type="component" value="Unassembled WGS sequence"/>
</dbReference>